<organism evidence="2 3">
    <name type="scientific">Penicillium salamii</name>
    <dbReference type="NCBI Taxonomy" id="1612424"/>
    <lineage>
        <taxon>Eukaryota</taxon>
        <taxon>Fungi</taxon>
        <taxon>Dikarya</taxon>
        <taxon>Ascomycota</taxon>
        <taxon>Pezizomycotina</taxon>
        <taxon>Eurotiomycetes</taxon>
        <taxon>Eurotiomycetidae</taxon>
        <taxon>Eurotiales</taxon>
        <taxon>Aspergillaceae</taxon>
        <taxon>Penicillium</taxon>
    </lineage>
</organism>
<dbReference type="EMBL" id="CAJVPD010000037">
    <property type="protein sequence ID" value="CAG8261962.1"/>
    <property type="molecule type" value="Genomic_DNA"/>
</dbReference>
<sequence>MPLTTANKWRSRDDASSIYSRPPETPKSTLPLDKSLQRLKTWRDRPDINSLDHQIALARGSTMALEMTRTRLQCSKVRHRLSLPETKQEKMCQLNQQEVENEFYRTCHDVFPELSVAILGIIDASQEFIIQCHYDSDLKLAGNIQIRQLPHGLRDALERSRTRKALAEREWKRKCNIRPSWGLSTSWI</sequence>
<name>A0A9W4N5M5_9EURO</name>
<evidence type="ECO:0000313" key="2">
    <source>
        <dbReference type="EMBL" id="CAG8261962.1"/>
    </source>
</evidence>
<dbReference type="Proteomes" id="UP001152592">
    <property type="component" value="Unassembled WGS sequence"/>
</dbReference>
<evidence type="ECO:0000313" key="3">
    <source>
        <dbReference type="Proteomes" id="UP001152592"/>
    </source>
</evidence>
<accession>A0A9W4N5M5</accession>
<proteinExistence type="predicted"/>
<feature type="region of interest" description="Disordered" evidence="1">
    <location>
        <begin position="1"/>
        <end position="31"/>
    </location>
</feature>
<evidence type="ECO:0000256" key="1">
    <source>
        <dbReference type="SAM" id="MobiDB-lite"/>
    </source>
</evidence>
<dbReference type="AlphaFoldDB" id="A0A9W4N5M5"/>
<reference evidence="2" key="1">
    <citation type="submission" date="2021-07" db="EMBL/GenBank/DDBJ databases">
        <authorList>
            <person name="Branca A.L. A."/>
        </authorList>
    </citation>
    <scope>NUCLEOTIDE SEQUENCE</scope>
</reference>
<dbReference type="OrthoDB" id="2544694at2759"/>
<comment type="caution">
    <text evidence="2">The sequence shown here is derived from an EMBL/GenBank/DDBJ whole genome shotgun (WGS) entry which is preliminary data.</text>
</comment>
<gene>
    <name evidence="2" type="ORF">PSALAMII_LOCUS966</name>
</gene>
<protein>
    <submittedName>
        <fullName evidence="2">Uncharacterized protein</fullName>
    </submittedName>
</protein>